<dbReference type="InterPro" id="IPR017871">
    <property type="entry name" value="ABC_transporter-like_CS"/>
</dbReference>
<dbReference type="AlphaFoldDB" id="C5CER3"/>
<organism evidence="10 11">
    <name type="scientific">Kosmotoga olearia (strain ATCC BAA-1733 / DSM 21960 / TBF 19.5.1)</name>
    <dbReference type="NCBI Taxonomy" id="521045"/>
    <lineage>
        <taxon>Bacteria</taxon>
        <taxon>Thermotogati</taxon>
        <taxon>Thermotogota</taxon>
        <taxon>Thermotogae</taxon>
        <taxon>Kosmotogales</taxon>
        <taxon>Kosmotogaceae</taxon>
        <taxon>Kosmotoga</taxon>
    </lineage>
</organism>
<reference evidence="10 11" key="2">
    <citation type="journal article" date="2011" name="J. Bacteriol.">
        <title>Genome Sequence of Kosmotoga olearia Strain TBF 19.5.1, a Thermophilic Bacterium with a Wide Growth Temperature Range, Isolated from the Troll B Oil Platform in the North Sea.</title>
        <authorList>
            <person name="Swithers K.S."/>
            <person name="Dipippo J.L."/>
            <person name="Bruce D.C."/>
            <person name="Detter C."/>
            <person name="Tapia R."/>
            <person name="Han S."/>
            <person name="Goodwin L.A."/>
            <person name="Han J."/>
            <person name="Woyke T."/>
            <person name="Pitluck S."/>
            <person name="Pennacchio L."/>
            <person name="Nolan M."/>
            <person name="Mikhailova N."/>
            <person name="Land M.L."/>
            <person name="Nesbo C.L."/>
            <person name="Gogarten J.P."/>
            <person name="Noll K.M."/>
        </authorList>
    </citation>
    <scope>NUCLEOTIDE SEQUENCE [LARGE SCALE GENOMIC DNA]</scope>
    <source>
        <strain evidence="11">ATCC BAA-1733 / DSM 21960 / TBF 19.5.1</strain>
    </source>
</reference>
<evidence type="ECO:0000259" key="9">
    <source>
        <dbReference type="PROSITE" id="PS50893"/>
    </source>
</evidence>
<dbReference type="KEGG" id="kol:Kole_1553"/>
<dbReference type="GO" id="GO:0016887">
    <property type="term" value="F:ATP hydrolysis activity"/>
    <property type="evidence" value="ECO:0007669"/>
    <property type="project" value="InterPro"/>
</dbReference>
<evidence type="ECO:0000256" key="8">
    <source>
        <dbReference type="ARBA" id="ARBA00023136"/>
    </source>
</evidence>
<gene>
    <name evidence="10" type="ordered locus">Kole_1553</name>
</gene>
<dbReference type="FunFam" id="3.40.50.300:FF:000127">
    <property type="entry name" value="Ribose import ATP-binding protein RbsA"/>
    <property type="match status" value="1"/>
</dbReference>
<keyword evidence="2" id="KW-0813">Transport</keyword>
<dbReference type="PROSITE" id="PS50893">
    <property type="entry name" value="ABC_TRANSPORTER_2"/>
    <property type="match status" value="2"/>
</dbReference>
<dbReference type="InterPro" id="IPR027417">
    <property type="entry name" value="P-loop_NTPase"/>
</dbReference>
<accession>C5CER3</accession>
<evidence type="ECO:0000256" key="3">
    <source>
        <dbReference type="ARBA" id="ARBA00022475"/>
    </source>
</evidence>
<evidence type="ECO:0000256" key="1">
    <source>
        <dbReference type="ARBA" id="ARBA00004202"/>
    </source>
</evidence>
<keyword evidence="11" id="KW-1185">Reference proteome</keyword>
<sequence length="561" mass="62422">MRLAHPLVLNRYLAKARESNLPSFGIVSDGGEYVSAEAKMQAQDFSEYAVVMKGIVKKFPSVLANDHVDLYVKKGEIHALVGENGAGKSTLMKQLYGLLIPDEGEIYINGTKKHFKGPKDAIATGIGMVHQHFMLVDNQTVAENVVLGSEPKSFGLVFDRERSRREVKELSERYGLAVDVDAKIEDIPVGMQQRVEILKILYRGADILIFDEPTAVLTPQETEELFNVMRRLKESGKTIIFITHKLNEVMAITDRVTVMRLGKVTGNVDTEKTNPREIARMMVGRDVLLRVEKGPHKPGNVVLKVEDLWVKDNRGLDAVRGVSLEVREGEVVGIAGVAGNGQSELVEAITGLRKPEKGQITLLGKDITHSSPLEIRESALTHIPEDRLKRGLITDYPVFYNMILGKHQNEPFSKNGFLDHKVIKKYSEELVERFDVRPRNINMLAGNLSGGNQQKVIVARELDTVPISPKAIIIAQPTRGLDIGAIEFIHKTIISMRDKGIGILLVSMELDEIFSLSDRILVMYEGEIMGEVLPDEITREEIGLMMAGQRKAEVLVRGDAK</sequence>
<dbReference type="EMBL" id="CP001634">
    <property type="protein sequence ID" value="ACR80243.1"/>
    <property type="molecule type" value="Genomic_DNA"/>
</dbReference>
<dbReference type="GO" id="GO:0005886">
    <property type="term" value="C:plasma membrane"/>
    <property type="evidence" value="ECO:0007669"/>
    <property type="project" value="UniProtKB-SubCell"/>
</dbReference>
<proteinExistence type="predicted"/>
<dbReference type="CDD" id="cd03215">
    <property type="entry name" value="ABC_Carb_Monos_II"/>
    <property type="match status" value="1"/>
</dbReference>
<keyword evidence="5" id="KW-0547">Nucleotide-binding</keyword>
<evidence type="ECO:0000256" key="6">
    <source>
        <dbReference type="ARBA" id="ARBA00022840"/>
    </source>
</evidence>
<evidence type="ECO:0000256" key="7">
    <source>
        <dbReference type="ARBA" id="ARBA00022967"/>
    </source>
</evidence>
<evidence type="ECO:0000313" key="10">
    <source>
        <dbReference type="EMBL" id="ACR80243.1"/>
    </source>
</evidence>
<dbReference type="InterPro" id="IPR050107">
    <property type="entry name" value="ABC_carbohydrate_import_ATPase"/>
</dbReference>
<evidence type="ECO:0000256" key="4">
    <source>
        <dbReference type="ARBA" id="ARBA00022737"/>
    </source>
</evidence>
<dbReference type="PANTHER" id="PTHR43790">
    <property type="entry name" value="CARBOHYDRATE TRANSPORT ATP-BINDING PROTEIN MG119-RELATED"/>
    <property type="match status" value="1"/>
</dbReference>
<dbReference type="STRING" id="521045.Kole_1553"/>
<feature type="domain" description="ABC transporter" evidence="9">
    <location>
        <begin position="303"/>
        <end position="550"/>
    </location>
</feature>
<keyword evidence="6" id="KW-0067">ATP-binding</keyword>
<keyword evidence="7" id="KW-1278">Translocase</keyword>
<dbReference type="PANTHER" id="PTHR43790:SF4">
    <property type="entry name" value="GUANOSINE IMPORT ATP-BINDING PROTEIN NUPO"/>
    <property type="match status" value="1"/>
</dbReference>
<dbReference type="PROSITE" id="PS00211">
    <property type="entry name" value="ABC_TRANSPORTER_1"/>
    <property type="match status" value="1"/>
</dbReference>
<dbReference type="SUPFAM" id="SSF52540">
    <property type="entry name" value="P-loop containing nucleoside triphosphate hydrolases"/>
    <property type="match status" value="2"/>
</dbReference>
<evidence type="ECO:0000256" key="2">
    <source>
        <dbReference type="ARBA" id="ARBA00022448"/>
    </source>
</evidence>
<dbReference type="Proteomes" id="UP000002382">
    <property type="component" value="Chromosome"/>
</dbReference>
<dbReference type="HOGENOM" id="CLU_000604_92_0_0"/>
<keyword evidence="4" id="KW-0677">Repeat</keyword>
<dbReference type="eggNOG" id="COG3845">
    <property type="taxonomic scope" value="Bacteria"/>
</dbReference>
<feature type="domain" description="ABC transporter" evidence="9">
    <location>
        <begin position="50"/>
        <end position="286"/>
    </location>
</feature>
<evidence type="ECO:0000256" key="5">
    <source>
        <dbReference type="ARBA" id="ARBA00022741"/>
    </source>
</evidence>
<dbReference type="CDD" id="cd03216">
    <property type="entry name" value="ABC_Carb_Monos_I"/>
    <property type="match status" value="1"/>
</dbReference>
<keyword evidence="8" id="KW-0472">Membrane</keyword>
<dbReference type="Pfam" id="PF00005">
    <property type="entry name" value="ABC_tran"/>
    <property type="match status" value="2"/>
</dbReference>
<dbReference type="GO" id="GO:0005524">
    <property type="term" value="F:ATP binding"/>
    <property type="evidence" value="ECO:0007669"/>
    <property type="project" value="UniProtKB-KW"/>
</dbReference>
<protein>
    <submittedName>
        <fullName evidence="10">ABC transporter related</fullName>
    </submittedName>
</protein>
<comment type="subcellular location">
    <subcellularLocation>
        <location evidence="1">Cell membrane</location>
        <topology evidence="1">Peripheral membrane protein</topology>
    </subcellularLocation>
</comment>
<dbReference type="Gene3D" id="3.40.50.300">
    <property type="entry name" value="P-loop containing nucleotide triphosphate hydrolases"/>
    <property type="match status" value="2"/>
</dbReference>
<evidence type="ECO:0000313" key="11">
    <source>
        <dbReference type="Proteomes" id="UP000002382"/>
    </source>
</evidence>
<dbReference type="SMART" id="SM00382">
    <property type="entry name" value="AAA"/>
    <property type="match status" value="1"/>
</dbReference>
<keyword evidence="3" id="KW-1003">Cell membrane</keyword>
<name>C5CER3_KOSOT</name>
<reference evidence="10 11" key="1">
    <citation type="submission" date="2009-06" db="EMBL/GenBank/DDBJ databases">
        <title>Complete sequence of Thermotogales bacterium TBF 19.5.1.</title>
        <authorList>
            <consortium name="US DOE Joint Genome Institute"/>
            <person name="Lucas S."/>
            <person name="Copeland A."/>
            <person name="Lapidus A."/>
            <person name="Glavina del Rio T."/>
            <person name="Tice H."/>
            <person name="Bruce D."/>
            <person name="Goodwin L."/>
            <person name="Pitluck S."/>
            <person name="Chertkov O."/>
            <person name="Brettin T."/>
            <person name="Detter J.C."/>
            <person name="Han C."/>
            <person name="Schmutz J."/>
            <person name="Larimer F."/>
            <person name="Land M."/>
            <person name="Hauser L."/>
            <person name="Kyrpides N."/>
            <person name="Ovchinnikova G."/>
            <person name="Noll K."/>
        </authorList>
    </citation>
    <scope>NUCLEOTIDE SEQUENCE [LARGE SCALE GENOMIC DNA]</scope>
    <source>
        <strain evidence="11">ATCC BAA-1733 / DSM 21960 / TBF 19.5.1</strain>
    </source>
</reference>
<dbReference type="InterPro" id="IPR003593">
    <property type="entry name" value="AAA+_ATPase"/>
</dbReference>
<dbReference type="InterPro" id="IPR003439">
    <property type="entry name" value="ABC_transporter-like_ATP-bd"/>
</dbReference>